<dbReference type="InterPro" id="IPR002156">
    <property type="entry name" value="RNaseH_domain"/>
</dbReference>
<organism evidence="4 5">
    <name type="scientific">Solanum pennellii</name>
    <name type="common">Tomato</name>
    <name type="synonym">Lycopersicon pennellii</name>
    <dbReference type="NCBI Taxonomy" id="28526"/>
    <lineage>
        <taxon>Eukaryota</taxon>
        <taxon>Viridiplantae</taxon>
        <taxon>Streptophyta</taxon>
        <taxon>Embryophyta</taxon>
        <taxon>Tracheophyta</taxon>
        <taxon>Spermatophyta</taxon>
        <taxon>Magnoliopsida</taxon>
        <taxon>eudicotyledons</taxon>
        <taxon>Gunneridae</taxon>
        <taxon>Pentapetalae</taxon>
        <taxon>asterids</taxon>
        <taxon>lamiids</taxon>
        <taxon>Solanales</taxon>
        <taxon>Solanaceae</taxon>
        <taxon>Solanoideae</taxon>
        <taxon>Solaneae</taxon>
        <taxon>Solanum</taxon>
        <taxon>Solanum subgen. Lycopersicon</taxon>
    </lineage>
</organism>
<dbReference type="InterPro" id="IPR001584">
    <property type="entry name" value="Integrase_cat-core"/>
</dbReference>
<dbReference type="Gene3D" id="3.30.420.10">
    <property type="entry name" value="Ribonuclease H-like superfamily/Ribonuclease H"/>
    <property type="match status" value="2"/>
</dbReference>
<dbReference type="InterPro" id="IPR012337">
    <property type="entry name" value="RNaseH-like_sf"/>
</dbReference>
<evidence type="ECO:0000313" key="5">
    <source>
        <dbReference type="RefSeq" id="XP_015075307.1"/>
    </source>
</evidence>
<feature type="domain" description="Integrase catalytic" evidence="3">
    <location>
        <begin position="354"/>
        <end position="461"/>
    </location>
</feature>
<dbReference type="PANTHER" id="PTHR48475:SF1">
    <property type="entry name" value="RNASE H TYPE-1 DOMAIN-CONTAINING PROTEIN"/>
    <property type="match status" value="1"/>
</dbReference>
<dbReference type="GeneID" id="107019279"/>
<evidence type="ECO:0000259" key="3">
    <source>
        <dbReference type="PROSITE" id="PS50994"/>
    </source>
</evidence>
<feature type="compositionally biased region" description="Low complexity" evidence="1">
    <location>
        <begin position="638"/>
        <end position="647"/>
    </location>
</feature>
<dbReference type="Gene3D" id="1.10.340.70">
    <property type="match status" value="1"/>
</dbReference>
<sequence>MDLLKYIFQKPMRTGKLAKWQILLAKAVKAHALADHMTENPVDDDYRPLKTYFPDEQVAFVGEDISEEYDGWRMFFDGAKNLSGSGIRTILISPTGKRYPVSAKLRFLCTNNMAEYEACILGLRRAIDLDVQELLIIGDSDLLIHQVRGDWATKNQKLLPYLECLHRLCKRFVKTEFRHVPRVQNEFADALDTLSSMIRHPDHNYIDPIHIYIHEQPGYCFHVEEEPDGKTWYDAIRGYLKSGEYTEDATNVQKRTIRRLATQFFLSGETLYRRTPDLGLLRCVEAGEACRLVEEIHAGTCGSHMNGFTLAKKILRSGYYCLTMEIDCIRYVQKCRQCQNHADMIRVPPNELHVTSSPWPFAAWGMDVIGPIEPTTSNGHRFILVAIEYFTKWVEVTSHNSVKKKVVDDLVKNIIICRFGIPESIITDNVTNLNSDLMRSMCEKFKISHQNSTAYRPQMNGEKLPFALLGYRTTIRTSTKATPYFLLYGTEAVILAEVELPSLRIIQEANLSDADWIQGRAENLALIDGRLINAICHGQLYQNRMARAFNKKVKPRHLSPRQRVLKRIFPNQDKAKGKSHQTRKRVQAPTQKKLQYRSEYKKLQLEGTFPTRGMPKLPFALKQLLIPLEPASYKLQTSSNSDNNSDSCRTKPVKSINGSHKSTIQPGTSSPFGWA</sequence>
<feature type="compositionally biased region" description="Basic residues" evidence="1">
    <location>
        <begin position="577"/>
        <end position="586"/>
    </location>
</feature>
<keyword evidence="4" id="KW-1185">Reference proteome</keyword>
<name>A0ABM1GSM2_SOLPN</name>
<dbReference type="Pfam" id="PF13456">
    <property type="entry name" value="RVT_3"/>
    <property type="match status" value="1"/>
</dbReference>
<reference evidence="4" key="1">
    <citation type="journal article" date="2014" name="Nat. Genet.">
        <title>The genome of the stress-tolerant wild tomato species Solanum pennellii.</title>
        <authorList>
            <person name="Bolger A."/>
            <person name="Scossa F."/>
            <person name="Bolger M.E."/>
            <person name="Lanz C."/>
            <person name="Maumus F."/>
            <person name="Tohge T."/>
            <person name="Quesneville H."/>
            <person name="Alseekh S."/>
            <person name="Sorensen I."/>
            <person name="Lichtenstein G."/>
            <person name="Fich E.A."/>
            <person name="Conte M."/>
            <person name="Keller H."/>
            <person name="Schneeberger K."/>
            <person name="Schwacke R."/>
            <person name="Ofner I."/>
            <person name="Vrebalov J."/>
            <person name="Xu Y."/>
            <person name="Osorio S."/>
            <person name="Aflitos S.A."/>
            <person name="Schijlen E."/>
            <person name="Jimenez-Gomez J.M."/>
            <person name="Ryngajllo M."/>
            <person name="Kimura S."/>
            <person name="Kumar R."/>
            <person name="Koenig D."/>
            <person name="Headland L.R."/>
            <person name="Maloof J.N."/>
            <person name="Sinha N."/>
            <person name="van Ham R.C."/>
            <person name="Lankhorst R.K."/>
            <person name="Mao L."/>
            <person name="Vogel A."/>
            <person name="Arsova B."/>
            <person name="Panstruga R."/>
            <person name="Fei Z."/>
            <person name="Rose J.K."/>
            <person name="Zamir D."/>
            <person name="Carrari F."/>
            <person name="Giovannoni J.J."/>
            <person name="Weigel D."/>
            <person name="Usadel B."/>
            <person name="Fernie A.R."/>
        </authorList>
    </citation>
    <scope>NUCLEOTIDE SEQUENCE [LARGE SCALE GENOMIC DNA]</scope>
    <source>
        <strain evidence="4">cv. LA0716</strain>
    </source>
</reference>
<evidence type="ECO:0000313" key="4">
    <source>
        <dbReference type="Proteomes" id="UP000694930"/>
    </source>
</evidence>
<feature type="domain" description="RNase H type-1" evidence="2">
    <location>
        <begin position="68"/>
        <end position="197"/>
    </location>
</feature>
<gene>
    <name evidence="5" type="primary">LOC107019279</name>
</gene>
<dbReference type="Pfam" id="PF00665">
    <property type="entry name" value="rve"/>
    <property type="match status" value="1"/>
</dbReference>
<feature type="region of interest" description="Disordered" evidence="1">
    <location>
        <begin position="569"/>
        <end position="592"/>
    </location>
</feature>
<dbReference type="Proteomes" id="UP000694930">
    <property type="component" value="Chromosome 5"/>
</dbReference>
<accession>A0ABM1GSM2</accession>
<evidence type="ECO:0000259" key="2">
    <source>
        <dbReference type="PROSITE" id="PS50879"/>
    </source>
</evidence>
<dbReference type="PANTHER" id="PTHR48475">
    <property type="entry name" value="RIBONUCLEASE H"/>
    <property type="match status" value="1"/>
</dbReference>
<evidence type="ECO:0000256" key="1">
    <source>
        <dbReference type="SAM" id="MobiDB-lite"/>
    </source>
</evidence>
<feature type="region of interest" description="Disordered" evidence="1">
    <location>
        <begin position="635"/>
        <end position="675"/>
    </location>
</feature>
<proteinExistence type="predicted"/>
<protein>
    <submittedName>
        <fullName evidence="5">Uncharacterized protein LOC107019279</fullName>
    </submittedName>
</protein>
<feature type="compositionally biased region" description="Polar residues" evidence="1">
    <location>
        <begin position="656"/>
        <end position="675"/>
    </location>
</feature>
<dbReference type="RefSeq" id="XP_015075307.1">
    <property type="nucleotide sequence ID" value="XM_015219821.1"/>
</dbReference>
<dbReference type="InterPro" id="IPR036397">
    <property type="entry name" value="RNaseH_sf"/>
</dbReference>
<dbReference type="SUPFAM" id="SSF53098">
    <property type="entry name" value="Ribonuclease H-like"/>
    <property type="match status" value="2"/>
</dbReference>
<dbReference type="CDD" id="cd09279">
    <property type="entry name" value="RNase_HI_like"/>
    <property type="match status" value="1"/>
</dbReference>
<dbReference type="PROSITE" id="PS50879">
    <property type="entry name" value="RNASE_H_1"/>
    <property type="match status" value="1"/>
</dbReference>
<dbReference type="PROSITE" id="PS50994">
    <property type="entry name" value="INTEGRASE"/>
    <property type="match status" value="1"/>
</dbReference>
<reference evidence="5" key="2">
    <citation type="submission" date="2025-08" db="UniProtKB">
        <authorList>
            <consortium name="RefSeq"/>
        </authorList>
    </citation>
    <scope>IDENTIFICATION</scope>
</reference>